<sequence>MTQNLEASYAEFAGLIRTVSAGELRIDVAEWNRSAVRLLAQRCKQLAVLHAKSVRLAFGYAAAKRLGAPDQMTVLGPVFEGVESSVASGDADAEALIVRFR</sequence>
<dbReference type="Proteomes" id="UP000292781">
    <property type="component" value="Unassembled WGS sequence"/>
</dbReference>
<accession>A0A4Q9VJJ5</accession>
<gene>
    <name evidence="1" type="ORF">EYW49_17805</name>
</gene>
<evidence type="ECO:0000313" key="2">
    <source>
        <dbReference type="Proteomes" id="UP000292781"/>
    </source>
</evidence>
<organism evidence="1 2">
    <name type="scientific">Siculibacillus lacustris</name>
    <dbReference type="NCBI Taxonomy" id="1549641"/>
    <lineage>
        <taxon>Bacteria</taxon>
        <taxon>Pseudomonadati</taxon>
        <taxon>Pseudomonadota</taxon>
        <taxon>Alphaproteobacteria</taxon>
        <taxon>Hyphomicrobiales</taxon>
        <taxon>Ancalomicrobiaceae</taxon>
        <taxon>Siculibacillus</taxon>
    </lineage>
</organism>
<reference evidence="1 2" key="1">
    <citation type="submission" date="2019-02" db="EMBL/GenBank/DDBJ databases">
        <title>Siculibacillus lacustris gen. nov., sp. nov., a new rosette-forming bacterium isolated from a freshwater crater lake (Lake St. Ana, Romania).</title>
        <authorList>
            <person name="Felfoldi T."/>
            <person name="Marton Z."/>
            <person name="Szabo A."/>
            <person name="Mentes A."/>
            <person name="Boka K."/>
            <person name="Marialigeti K."/>
            <person name="Mathe I."/>
            <person name="Koncz M."/>
            <person name="Schumann P."/>
            <person name="Toth E."/>
        </authorList>
    </citation>
    <scope>NUCLEOTIDE SEQUENCE [LARGE SCALE GENOMIC DNA]</scope>
    <source>
        <strain evidence="1 2">SA-279</strain>
    </source>
</reference>
<keyword evidence="2" id="KW-1185">Reference proteome</keyword>
<protein>
    <submittedName>
        <fullName evidence="1">Uncharacterized protein</fullName>
    </submittedName>
</protein>
<evidence type="ECO:0000313" key="1">
    <source>
        <dbReference type="EMBL" id="TBW34603.1"/>
    </source>
</evidence>
<name>A0A4Q9VJJ5_9HYPH</name>
<dbReference type="EMBL" id="SJFN01000032">
    <property type="protein sequence ID" value="TBW34603.1"/>
    <property type="molecule type" value="Genomic_DNA"/>
</dbReference>
<dbReference type="AlphaFoldDB" id="A0A4Q9VJJ5"/>
<comment type="caution">
    <text evidence="1">The sequence shown here is derived from an EMBL/GenBank/DDBJ whole genome shotgun (WGS) entry which is preliminary data.</text>
</comment>
<proteinExistence type="predicted"/>
<dbReference type="RefSeq" id="WP_131310980.1">
    <property type="nucleotide sequence ID" value="NZ_SJFN01000032.1"/>
</dbReference>